<gene>
    <name evidence="1" type="ORF">Pmani_029066</name>
</gene>
<evidence type="ECO:0000313" key="2">
    <source>
        <dbReference type="Proteomes" id="UP001292094"/>
    </source>
</evidence>
<keyword evidence="2" id="KW-1185">Reference proteome</keyword>
<name>A0AAE1P0Z6_9EUCA</name>
<dbReference type="Gene3D" id="3.30.70.1820">
    <property type="entry name" value="L1 transposable element, RRM domain"/>
    <property type="match status" value="1"/>
</dbReference>
<reference evidence="1" key="1">
    <citation type="submission" date="2023-11" db="EMBL/GenBank/DDBJ databases">
        <title>Genome assemblies of two species of porcelain crab, Petrolisthes cinctipes and Petrolisthes manimaculis (Anomura: Porcellanidae).</title>
        <authorList>
            <person name="Angst P."/>
        </authorList>
    </citation>
    <scope>NUCLEOTIDE SEQUENCE</scope>
    <source>
        <strain evidence="1">PB745_02</strain>
        <tissue evidence="1">Gill</tissue>
    </source>
</reference>
<sequence>MQIKRAHRTGQVSPVTGRLRTIVVRFERFGDRKEVVRNAKKLRRTGIFINDDLGPASLELGNNQMSLIKQAKEDGKIAFFRHKKLIIRE</sequence>
<protein>
    <submittedName>
        <fullName evidence="1">Uncharacterized protein</fullName>
    </submittedName>
</protein>
<accession>A0AAE1P0Z6</accession>
<dbReference type="AlphaFoldDB" id="A0AAE1P0Z6"/>
<proteinExistence type="predicted"/>
<dbReference type="Proteomes" id="UP001292094">
    <property type="component" value="Unassembled WGS sequence"/>
</dbReference>
<organism evidence="1 2">
    <name type="scientific">Petrolisthes manimaculis</name>
    <dbReference type="NCBI Taxonomy" id="1843537"/>
    <lineage>
        <taxon>Eukaryota</taxon>
        <taxon>Metazoa</taxon>
        <taxon>Ecdysozoa</taxon>
        <taxon>Arthropoda</taxon>
        <taxon>Crustacea</taxon>
        <taxon>Multicrustacea</taxon>
        <taxon>Malacostraca</taxon>
        <taxon>Eumalacostraca</taxon>
        <taxon>Eucarida</taxon>
        <taxon>Decapoda</taxon>
        <taxon>Pleocyemata</taxon>
        <taxon>Anomura</taxon>
        <taxon>Galatheoidea</taxon>
        <taxon>Porcellanidae</taxon>
        <taxon>Petrolisthes</taxon>
    </lineage>
</organism>
<evidence type="ECO:0000313" key="1">
    <source>
        <dbReference type="EMBL" id="KAK4298615.1"/>
    </source>
</evidence>
<comment type="caution">
    <text evidence="1">The sequence shown here is derived from an EMBL/GenBank/DDBJ whole genome shotgun (WGS) entry which is preliminary data.</text>
</comment>
<dbReference type="EMBL" id="JAWZYT010003392">
    <property type="protein sequence ID" value="KAK4298615.1"/>
    <property type="molecule type" value="Genomic_DNA"/>
</dbReference>